<dbReference type="AlphaFoldDB" id="A0A916BCV6"/>
<feature type="transmembrane region" description="Helical" evidence="2">
    <location>
        <begin position="426"/>
        <end position="453"/>
    </location>
</feature>
<dbReference type="PANTHER" id="PTHR37813">
    <property type="entry name" value="FELS-2 PROPHAGE PROTEIN"/>
    <property type="match status" value="1"/>
</dbReference>
<dbReference type="InterPro" id="IPR010090">
    <property type="entry name" value="Phage_tape_meas"/>
</dbReference>
<reference evidence="4" key="1">
    <citation type="submission" date="2021-02" db="EMBL/GenBank/DDBJ databases">
        <authorList>
            <person name="Han P."/>
        </authorList>
    </citation>
    <scope>NUCLEOTIDE SEQUENCE</scope>
    <source>
        <strain evidence="4">Candidatus Nitrotoga sp. ZN8</strain>
    </source>
</reference>
<dbReference type="RefSeq" id="WP_213036238.1">
    <property type="nucleotide sequence ID" value="NZ_CAJNBL010000027.1"/>
</dbReference>
<accession>A0A916BCV6</accession>
<comment type="caution">
    <text evidence="4">The sequence shown here is derived from an EMBL/GenBank/DDBJ whole genome shotgun (WGS) entry which is preliminary data.</text>
</comment>
<feature type="domain" description="Phage tail tape measure protein" evidence="3">
    <location>
        <begin position="107"/>
        <end position="300"/>
    </location>
</feature>
<organism evidence="4 5">
    <name type="scientific">Candidatus Nitrotoga fabula</name>
    <dbReference type="NCBI Taxonomy" id="2182327"/>
    <lineage>
        <taxon>Bacteria</taxon>
        <taxon>Pseudomonadati</taxon>
        <taxon>Pseudomonadota</taxon>
        <taxon>Betaproteobacteria</taxon>
        <taxon>Nitrosomonadales</taxon>
        <taxon>Gallionellaceae</taxon>
        <taxon>Candidatus Nitrotoga</taxon>
    </lineage>
</organism>
<dbReference type="PANTHER" id="PTHR37813:SF1">
    <property type="entry name" value="FELS-2 PROPHAGE PROTEIN"/>
    <property type="match status" value="1"/>
</dbReference>
<protein>
    <recommendedName>
        <fullName evidence="3">Phage tail tape measure protein domain-containing protein</fullName>
    </recommendedName>
</protein>
<keyword evidence="5" id="KW-1185">Reference proteome</keyword>
<evidence type="ECO:0000259" key="3">
    <source>
        <dbReference type="Pfam" id="PF10145"/>
    </source>
</evidence>
<dbReference type="NCBIfam" id="TIGR01760">
    <property type="entry name" value="tape_meas_TP901"/>
    <property type="match status" value="1"/>
</dbReference>
<dbReference type="Proteomes" id="UP000675882">
    <property type="component" value="Unassembled WGS sequence"/>
</dbReference>
<dbReference type="Pfam" id="PF10145">
    <property type="entry name" value="PhageMin_Tail"/>
    <property type="match status" value="1"/>
</dbReference>
<evidence type="ECO:0000256" key="2">
    <source>
        <dbReference type="SAM" id="Phobius"/>
    </source>
</evidence>
<dbReference type="EMBL" id="CAJNBL010000027">
    <property type="protein sequence ID" value="CAE6723724.1"/>
    <property type="molecule type" value="Genomic_DNA"/>
</dbReference>
<name>A0A916BCV6_9PROT</name>
<evidence type="ECO:0000256" key="1">
    <source>
        <dbReference type="ARBA" id="ARBA00022612"/>
    </source>
</evidence>
<keyword evidence="2" id="KW-0472">Membrane</keyword>
<gene>
    <name evidence="4" type="ORF">NTGZN8_330029</name>
</gene>
<keyword evidence="2" id="KW-0812">Transmembrane</keyword>
<feature type="transmembrane region" description="Helical" evidence="2">
    <location>
        <begin position="388"/>
        <end position="420"/>
    </location>
</feature>
<evidence type="ECO:0000313" key="5">
    <source>
        <dbReference type="Proteomes" id="UP000675882"/>
    </source>
</evidence>
<proteinExistence type="predicted"/>
<evidence type="ECO:0000313" key="4">
    <source>
        <dbReference type="EMBL" id="CAE6723724.1"/>
    </source>
</evidence>
<keyword evidence="1" id="KW-1188">Viral release from host cell</keyword>
<keyword evidence="2" id="KW-1133">Transmembrane helix</keyword>
<sequence>MADNKITVTLTAKNDLSGSLASAGRELQEFASQADKIGSRFEAAGLRIGAMGLAANAGLSRLGLDLKSVVESSIDAQKALFGIASTAGINGAAAEAIAGKWSLALDQIAKQTNQTKSQLITAFQDMVAKGISEQDALKMLAPIGKAATATSSSIRDIAVTVSASFSKMEISGDRVAKVLDVMAAAGDAGAFELKDMAQYMDMLTAKSASLGAKGEASMTQLAAAAQMARKGTGDASSAANNLANWLDKLNASSTANTFKDIGVDLEKLKQNARQSGDFIGYMLAEIKKITGGDAAKIAKLFPDVQAGSYAQLATQTENLKEYFNIVNKAGEATGVVNEKFDTMMRTTSAKLDSVQINLASAIEGSKVVQGLLSSLDGLGKWASEHPEIAGFIGIGAASTAAVGLVGGAVVAGIGATISAIGSLTSAAIGLGGLLVANPVLAVLFGVAAGAIHFRRPVPNQGARV</sequence>